<keyword evidence="3" id="KW-1185">Reference proteome</keyword>
<feature type="compositionally biased region" description="Basic and acidic residues" evidence="1">
    <location>
        <begin position="1"/>
        <end position="11"/>
    </location>
</feature>
<dbReference type="Pfam" id="PF12073">
    <property type="entry name" value="DUF3553"/>
    <property type="match status" value="1"/>
</dbReference>
<dbReference type="KEGG" id="phm:PSMK_26890"/>
<gene>
    <name evidence="2" type="ordered locus">PSMK_26890</name>
</gene>
<proteinExistence type="predicted"/>
<evidence type="ECO:0000313" key="3">
    <source>
        <dbReference type="Proteomes" id="UP000007881"/>
    </source>
</evidence>
<dbReference type="EMBL" id="AP012338">
    <property type="protein sequence ID" value="BAM04848.1"/>
    <property type="molecule type" value="Genomic_DNA"/>
</dbReference>
<sequence length="259" mass="28690">MNPPFEKGDRVRHPKRPEWGSGTVRDTQATTHNGAAAQKLTIDFANRGRAVINTAVAPLEKIGSDAPAGSVRAAKATTHRGSAAQLWSGHPERLKAASAEDREAAAEEAGTALLERGGRNGKRIADQGWLDELESGGGSGGKHELWELPDAMTDPFIDIRDRLRNTLLSYRFTEDPRSIIEWATSQTGLDDPLTRYTRHEMEQAFPRFCRDRDNHFRKMAFDLKKKRDARTLKSAMKGGLPPAGQSAVDKALKMFRYRG</sequence>
<evidence type="ECO:0000313" key="2">
    <source>
        <dbReference type="EMBL" id="BAM04848.1"/>
    </source>
</evidence>
<dbReference type="HOGENOM" id="CLU_1073052_0_0_0"/>
<protein>
    <recommendedName>
        <fullName evidence="4">DUF3553 domain-containing protein</fullName>
    </recommendedName>
</protein>
<feature type="compositionally biased region" description="Polar residues" evidence="1">
    <location>
        <begin position="24"/>
        <end position="33"/>
    </location>
</feature>
<dbReference type="AlphaFoldDB" id="I0IHW0"/>
<dbReference type="InterPro" id="IPR021938">
    <property type="entry name" value="DUF3553"/>
</dbReference>
<dbReference type="RefSeq" id="WP_014438061.1">
    <property type="nucleotide sequence ID" value="NC_017080.1"/>
</dbReference>
<feature type="region of interest" description="Disordered" evidence="1">
    <location>
        <begin position="1"/>
        <end position="33"/>
    </location>
</feature>
<reference evidence="2 3" key="1">
    <citation type="submission" date="2012-02" db="EMBL/GenBank/DDBJ databases">
        <title>Complete genome sequence of Phycisphaera mikurensis NBRC 102666.</title>
        <authorList>
            <person name="Ankai A."/>
            <person name="Hosoyama A."/>
            <person name="Terui Y."/>
            <person name="Sekine M."/>
            <person name="Fukai R."/>
            <person name="Kato Y."/>
            <person name="Nakamura S."/>
            <person name="Yamada-Narita S."/>
            <person name="Kawakoshi A."/>
            <person name="Fukunaga Y."/>
            <person name="Yamazaki S."/>
            <person name="Fujita N."/>
        </authorList>
    </citation>
    <scope>NUCLEOTIDE SEQUENCE [LARGE SCALE GENOMIC DNA]</scope>
    <source>
        <strain evidence="3">NBRC 102666 / KCTC 22515 / FYK2301M01</strain>
    </source>
</reference>
<evidence type="ECO:0008006" key="4">
    <source>
        <dbReference type="Google" id="ProtNLM"/>
    </source>
</evidence>
<accession>I0IHW0</accession>
<evidence type="ECO:0000256" key="1">
    <source>
        <dbReference type="SAM" id="MobiDB-lite"/>
    </source>
</evidence>
<dbReference type="Proteomes" id="UP000007881">
    <property type="component" value="Chromosome"/>
</dbReference>
<dbReference type="OrthoDB" id="7361229at2"/>
<organism evidence="2 3">
    <name type="scientific">Phycisphaera mikurensis (strain NBRC 102666 / KCTC 22515 / FYK2301M01)</name>
    <dbReference type="NCBI Taxonomy" id="1142394"/>
    <lineage>
        <taxon>Bacteria</taxon>
        <taxon>Pseudomonadati</taxon>
        <taxon>Planctomycetota</taxon>
        <taxon>Phycisphaerae</taxon>
        <taxon>Phycisphaerales</taxon>
        <taxon>Phycisphaeraceae</taxon>
        <taxon>Phycisphaera</taxon>
    </lineage>
</organism>
<name>I0IHW0_PHYMF</name>